<sequence length="1200" mass="137701">MITETCENQFDAMSQKLTTQELRITQRALEEMKKEYEQLKVREQSLMETTRWERGRSKAHEELATSLQAEVDKLQDEKEVLAKQVDKLTKENATLRNQATEGKLRNHMEHEIIDYRTKIAGLESKLSRRQIEFERSEENLRNEIDRLQSMVDATQMRLMNDSYGKESSKENFNSSNVEELNQLHYKMGALTARNDTLKEEITRYLAEKADFEHEINCLKEEVDASKRMIQNLQEMLAENEGFNDSISKMHSEEMNRVKNQKAEIRCELLRLKKEHQKLMQDIEDGVVGPDVTKLESEINELKKQSHDQQIKLEEAERLLAETESTKKGEIEQLKLDLLHATEEMSTMKQIMKVMDEEAESSLKKLQKEVKNKLEAREQIEELKKELSNLQSQINDKNGLEEELAAIKSENEKLLDKIAYLENEIKETHTDHREELAKLAKQLNANRTNTISLEMRQKEELSKKVTELEAELRQNELTVRSLHRQVEQSKAEVHSAEKALSDMREKQKSIVAENTDLRKALSDAIGKIKSANEKVESLTTTINEQKEEIERLQERQNQLYDQVSELREELQQKDDNIAYLQSIVQPKKLEKLKIVNSQSTLVTGPDDEAEIELLQRKRSELAREVAEKAKALQQKKEQIVPLVKADSVCSGSSFENRNESLNGSRSRIGTMRHDIPHRWSKLFVMVMTPRCESCYESIPKFSHYLRCKSCGLVVHQHCQSSVLNTCGLPAACANFYVDHHTVPDDKMSGWVKIWKSCDTPGTKWCNAYASLEGNILSFYETDVALAQHDAPVLKVDLSQERWKIYSQTGKPIKGIESKNADCLIEIKLRNMSLFMLTRTPEAKKSWIQALQSATDRKILERNNSNRRIMSMSIVLRLERPLLKFQCTEIYDDWLLIGTPQGLFVTSFAQPRMPFQVAGLSNVSQLKLIRDHNLLFAIDGVERNVVVIHTRQLDVAFNSGHAPSVQPTTYSNLAAAHLIEASEIHHCKERYLYVATADGITVFHYMPKKDMFVPSVDIKLEVPAMCLLSCPDGFVFGSDSYFFVRAGGWNPSSFEASWPPDLPVGVVKISDNEVLVVNHNSGVFTTPQGQRTREGLIDWVRIPVSVTYIEPYLFIVYTNTISVVRVLPHDEAQDKGILVEELEGYRAPTARVTGFGKTNSDVLVTVMNDNCVELNCFSLKNHLKRKTTSSTSYTQQPNKRRF</sequence>
<reference evidence="2" key="1">
    <citation type="submission" date="2022-11" db="UniProtKB">
        <authorList>
            <consortium name="WormBaseParasite"/>
        </authorList>
    </citation>
    <scope>IDENTIFICATION</scope>
</reference>
<proteinExistence type="predicted"/>
<evidence type="ECO:0000313" key="1">
    <source>
        <dbReference type="Proteomes" id="UP000887576"/>
    </source>
</evidence>
<organism evidence="1 2">
    <name type="scientific">Panagrolaimus sp. JU765</name>
    <dbReference type="NCBI Taxonomy" id="591449"/>
    <lineage>
        <taxon>Eukaryota</taxon>
        <taxon>Metazoa</taxon>
        <taxon>Ecdysozoa</taxon>
        <taxon>Nematoda</taxon>
        <taxon>Chromadorea</taxon>
        <taxon>Rhabditida</taxon>
        <taxon>Tylenchina</taxon>
        <taxon>Panagrolaimomorpha</taxon>
        <taxon>Panagrolaimoidea</taxon>
        <taxon>Panagrolaimidae</taxon>
        <taxon>Panagrolaimus</taxon>
    </lineage>
</organism>
<evidence type="ECO:0000313" key="2">
    <source>
        <dbReference type="WBParaSite" id="JU765_v2.g19517.t1"/>
    </source>
</evidence>
<name>A0AC34QUF5_9BILA</name>
<dbReference type="WBParaSite" id="JU765_v2.g19517.t1">
    <property type="protein sequence ID" value="JU765_v2.g19517.t1"/>
    <property type="gene ID" value="JU765_v2.g19517"/>
</dbReference>
<protein>
    <submittedName>
        <fullName evidence="2">Non-specific serine/threonine protein kinase</fullName>
    </submittedName>
</protein>
<dbReference type="Proteomes" id="UP000887576">
    <property type="component" value="Unplaced"/>
</dbReference>
<accession>A0AC34QUF5</accession>